<organism evidence="6 7">
    <name type="scientific">Neptunicella marina</name>
    <dbReference type="NCBI Taxonomy" id="2125989"/>
    <lineage>
        <taxon>Bacteria</taxon>
        <taxon>Pseudomonadati</taxon>
        <taxon>Pseudomonadota</taxon>
        <taxon>Gammaproteobacteria</taxon>
        <taxon>Alteromonadales</taxon>
        <taxon>Alteromonadaceae</taxon>
        <taxon>Neptunicella</taxon>
    </lineage>
</organism>
<keyword evidence="4" id="KW-0804">Transcription</keyword>
<proteinExistence type="predicted"/>
<dbReference type="PANTHER" id="PTHR30146">
    <property type="entry name" value="LACI-RELATED TRANSCRIPTIONAL REPRESSOR"/>
    <property type="match status" value="1"/>
</dbReference>
<evidence type="ECO:0000313" key="7">
    <source>
        <dbReference type="Proteomes" id="UP000601768"/>
    </source>
</evidence>
<dbReference type="SMART" id="SM00354">
    <property type="entry name" value="HTH_LACI"/>
    <property type="match status" value="1"/>
</dbReference>
<evidence type="ECO:0000256" key="2">
    <source>
        <dbReference type="ARBA" id="ARBA00023015"/>
    </source>
</evidence>
<dbReference type="InterPro" id="IPR028082">
    <property type="entry name" value="Peripla_BP_I"/>
</dbReference>
<feature type="domain" description="HTH lacI-type" evidence="5">
    <location>
        <begin position="4"/>
        <end position="58"/>
    </location>
</feature>
<dbReference type="InterPro" id="IPR000843">
    <property type="entry name" value="HTH_LacI"/>
</dbReference>
<dbReference type="AlphaFoldDB" id="A0A8J6IT27"/>
<dbReference type="CDD" id="cd06284">
    <property type="entry name" value="PBP1_LacI-like"/>
    <property type="match status" value="1"/>
</dbReference>
<evidence type="ECO:0000259" key="5">
    <source>
        <dbReference type="PROSITE" id="PS50932"/>
    </source>
</evidence>
<dbReference type="CDD" id="cd01392">
    <property type="entry name" value="HTH_LacI"/>
    <property type="match status" value="1"/>
</dbReference>
<keyword evidence="1" id="KW-0678">Repressor</keyword>
<dbReference type="EMBL" id="JACNEP010000003">
    <property type="protein sequence ID" value="MBC3765362.1"/>
    <property type="molecule type" value="Genomic_DNA"/>
</dbReference>
<dbReference type="GO" id="GO:0003700">
    <property type="term" value="F:DNA-binding transcription factor activity"/>
    <property type="evidence" value="ECO:0007669"/>
    <property type="project" value="TreeGrafter"/>
</dbReference>
<dbReference type="SUPFAM" id="SSF53822">
    <property type="entry name" value="Periplasmic binding protein-like I"/>
    <property type="match status" value="1"/>
</dbReference>
<dbReference type="InterPro" id="IPR010982">
    <property type="entry name" value="Lambda_DNA-bd_dom_sf"/>
</dbReference>
<dbReference type="Gene3D" id="3.40.50.2300">
    <property type="match status" value="2"/>
</dbReference>
<dbReference type="GO" id="GO:0000976">
    <property type="term" value="F:transcription cis-regulatory region binding"/>
    <property type="evidence" value="ECO:0007669"/>
    <property type="project" value="TreeGrafter"/>
</dbReference>
<accession>A0A8J6IT27</accession>
<dbReference type="PROSITE" id="PS50932">
    <property type="entry name" value="HTH_LACI_2"/>
    <property type="match status" value="1"/>
</dbReference>
<evidence type="ECO:0000256" key="4">
    <source>
        <dbReference type="ARBA" id="ARBA00023163"/>
    </source>
</evidence>
<evidence type="ECO:0000256" key="3">
    <source>
        <dbReference type="ARBA" id="ARBA00023125"/>
    </source>
</evidence>
<dbReference type="SUPFAM" id="SSF47413">
    <property type="entry name" value="lambda repressor-like DNA-binding domains"/>
    <property type="match status" value="1"/>
</dbReference>
<name>A0A8J6IT27_9ALTE</name>
<evidence type="ECO:0000313" key="6">
    <source>
        <dbReference type="EMBL" id="MBC3765362.1"/>
    </source>
</evidence>
<evidence type="ECO:0000256" key="1">
    <source>
        <dbReference type="ARBA" id="ARBA00022491"/>
    </source>
</evidence>
<dbReference type="InterPro" id="IPR046335">
    <property type="entry name" value="LacI/GalR-like_sensor"/>
</dbReference>
<dbReference type="PANTHER" id="PTHR30146:SF151">
    <property type="entry name" value="HTH-TYPE TRANSCRIPTIONAL REPRESSOR CYTR"/>
    <property type="match status" value="1"/>
</dbReference>
<keyword evidence="7" id="KW-1185">Reference proteome</keyword>
<dbReference type="Pfam" id="PF00356">
    <property type="entry name" value="LacI"/>
    <property type="match status" value="1"/>
</dbReference>
<dbReference type="Pfam" id="PF13377">
    <property type="entry name" value="Peripla_BP_3"/>
    <property type="match status" value="1"/>
</dbReference>
<dbReference type="RefSeq" id="WP_186505834.1">
    <property type="nucleotide sequence ID" value="NZ_JACNEP010000003.1"/>
</dbReference>
<comment type="caution">
    <text evidence="6">The sequence shown here is derived from an EMBL/GenBank/DDBJ whole genome shotgun (WGS) entry which is preliminary data.</text>
</comment>
<gene>
    <name evidence="6" type="ORF">H8B19_05705</name>
</gene>
<sequence length="337" mass="36317">MLKAGIKQVAKLSGVSPATVSRTLSNPEIVSAATREKVLKAIDECGYTPNRFGASLRTQKSGSIVVIIPDITNAFNAGIIRSIEDEAAKVGYSVLLGDTQRDPVKVRHYASMVRSGQVDGIILFSQHLPFDITPETTIDQLPPLVNSCEPLDLDGVCQVMVNNVAAAKEAVNHLISLGHKRIGAITGNMDTPSSNDRLTGYKQALAQAGIEFDANLVTNGNYLIESGKTATEQLLALSERPTALFCFSDNIAFGAMSALHDAGLKVPDDISVVGFDDTEYAAFMTPALTTMHQPLKEIGKNCMALLLAQIEKRPISQRCIELPIKLQVRRSTAQLQQ</sequence>
<reference evidence="6" key="1">
    <citation type="journal article" date="2018" name="Int. J. Syst. Evol. Microbiol.">
        <title>Neptunicella marina gen. nov., sp. nov., isolated from surface seawater.</title>
        <authorList>
            <person name="Liu X."/>
            <person name="Lai Q."/>
            <person name="Du Y."/>
            <person name="Zhang X."/>
            <person name="Liu Z."/>
            <person name="Sun F."/>
            <person name="Shao Z."/>
        </authorList>
    </citation>
    <scope>NUCLEOTIDE SEQUENCE</scope>
    <source>
        <strain evidence="6">S27-2</strain>
    </source>
</reference>
<keyword evidence="2" id="KW-0805">Transcription regulation</keyword>
<dbReference type="Proteomes" id="UP000601768">
    <property type="component" value="Unassembled WGS sequence"/>
</dbReference>
<protein>
    <submittedName>
        <fullName evidence="6">LacI family DNA-binding transcriptional regulator</fullName>
    </submittedName>
</protein>
<keyword evidence="3 6" id="KW-0238">DNA-binding</keyword>
<reference evidence="6" key="2">
    <citation type="submission" date="2020-08" db="EMBL/GenBank/DDBJ databases">
        <authorList>
            <person name="Lai Q."/>
        </authorList>
    </citation>
    <scope>NUCLEOTIDE SEQUENCE</scope>
    <source>
        <strain evidence="6">S27-2</strain>
    </source>
</reference>
<dbReference type="Gene3D" id="1.10.260.40">
    <property type="entry name" value="lambda repressor-like DNA-binding domains"/>
    <property type="match status" value="1"/>
</dbReference>